<name>A0A0J7ZJT4_STRVR</name>
<dbReference type="CDD" id="cd11532">
    <property type="entry name" value="NTP-PPase_COG4997"/>
    <property type="match status" value="1"/>
</dbReference>
<protein>
    <recommendedName>
        <fullName evidence="4">Phosphoribosyl-ATP pyrophosphohydrolase</fullName>
    </recommendedName>
</protein>
<evidence type="ECO:0000313" key="2">
    <source>
        <dbReference type="EMBL" id="KMS75687.1"/>
    </source>
</evidence>
<dbReference type="AlphaFoldDB" id="A0A0J7ZJT4"/>
<dbReference type="OrthoDB" id="9813491at2"/>
<dbReference type="PATRIC" id="fig|1938.3.peg.5874"/>
<proteinExistence type="predicted"/>
<dbReference type="Pfam" id="PF01503">
    <property type="entry name" value="PRA-PH"/>
    <property type="match status" value="1"/>
</dbReference>
<dbReference type="RefSeq" id="WP_048580366.1">
    <property type="nucleotide sequence ID" value="NZ_LFNT01000006.1"/>
</dbReference>
<keyword evidence="1" id="KW-0175">Coiled coil</keyword>
<accession>A0A0J7ZJT4</accession>
<organism evidence="2 3">
    <name type="scientific">Streptomyces viridochromogenes</name>
    <dbReference type="NCBI Taxonomy" id="1938"/>
    <lineage>
        <taxon>Bacteria</taxon>
        <taxon>Bacillati</taxon>
        <taxon>Actinomycetota</taxon>
        <taxon>Actinomycetes</taxon>
        <taxon>Kitasatosporales</taxon>
        <taxon>Streptomycetaceae</taxon>
        <taxon>Streptomyces</taxon>
    </lineage>
</organism>
<reference evidence="2 3" key="1">
    <citation type="submission" date="2015-06" db="EMBL/GenBank/DDBJ databases">
        <authorList>
            <person name="Ju K.-S."/>
            <person name="Doroghazi J.R."/>
            <person name="Metcalf W.W."/>
        </authorList>
    </citation>
    <scope>NUCLEOTIDE SEQUENCE [LARGE SCALE GENOMIC DNA]</scope>
    <source>
        <strain evidence="2 3">NRRL 3414</strain>
    </source>
</reference>
<gene>
    <name evidence="2" type="ORF">ACM01_07800</name>
</gene>
<comment type="caution">
    <text evidence="2">The sequence shown here is derived from an EMBL/GenBank/DDBJ whole genome shotgun (WGS) entry which is preliminary data.</text>
</comment>
<evidence type="ECO:0000313" key="3">
    <source>
        <dbReference type="Proteomes" id="UP000037432"/>
    </source>
</evidence>
<feature type="coiled-coil region" evidence="1">
    <location>
        <begin position="27"/>
        <end position="54"/>
    </location>
</feature>
<sequence length="112" mass="12574">MRKAGKLVRDKIPEIIRQDGGDPTTYIAENAEYMERLREKLNEEVQEFLDADEAEAPEELADVLEVVRALAQSLGIEAAELERIRQRKFQAKGGFTRGIIWLGDKANESAGS</sequence>
<dbReference type="InterPro" id="IPR021130">
    <property type="entry name" value="PRib-ATP_PPHydrolase-like"/>
</dbReference>
<dbReference type="EMBL" id="LFNT01000006">
    <property type="protein sequence ID" value="KMS75687.1"/>
    <property type="molecule type" value="Genomic_DNA"/>
</dbReference>
<dbReference type="Proteomes" id="UP000037432">
    <property type="component" value="Unassembled WGS sequence"/>
</dbReference>
<dbReference type="SUPFAM" id="SSF101386">
    <property type="entry name" value="all-alpha NTP pyrophosphatases"/>
    <property type="match status" value="1"/>
</dbReference>
<evidence type="ECO:0000256" key="1">
    <source>
        <dbReference type="SAM" id="Coils"/>
    </source>
</evidence>
<dbReference type="InterPro" id="IPR038735">
    <property type="entry name" value="MSMEG_1276-like_NTP-PPase_dom"/>
</dbReference>
<evidence type="ECO:0008006" key="4">
    <source>
        <dbReference type="Google" id="ProtNLM"/>
    </source>
</evidence>